<sequence>MKSDKVIEVYWSRLVPTGTSRYKRECPFCEGGMLLVGRNQDTMQLLEYDGCIGCGQRVRYLDIEKMRAMEA</sequence>
<gene>
    <name evidence="1" type="ORF">LCGC14_1268960</name>
</gene>
<organism evidence="1">
    <name type="scientific">marine sediment metagenome</name>
    <dbReference type="NCBI Taxonomy" id="412755"/>
    <lineage>
        <taxon>unclassified sequences</taxon>
        <taxon>metagenomes</taxon>
        <taxon>ecological metagenomes</taxon>
    </lineage>
</organism>
<name>A0A0F9L0I5_9ZZZZ</name>
<reference evidence="1" key="1">
    <citation type="journal article" date="2015" name="Nature">
        <title>Complex archaea that bridge the gap between prokaryotes and eukaryotes.</title>
        <authorList>
            <person name="Spang A."/>
            <person name="Saw J.H."/>
            <person name="Jorgensen S.L."/>
            <person name="Zaremba-Niedzwiedzka K."/>
            <person name="Martijn J."/>
            <person name="Lind A.E."/>
            <person name="van Eijk R."/>
            <person name="Schleper C."/>
            <person name="Guy L."/>
            <person name="Ettema T.J."/>
        </authorList>
    </citation>
    <scope>NUCLEOTIDE SEQUENCE</scope>
</reference>
<dbReference type="EMBL" id="LAZR01007102">
    <property type="protein sequence ID" value="KKM87433.1"/>
    <property type="molecule type" value="Genomic_DNA"/>
</dbReference>
<dbReference type="AlphaFoldDB" id="A0A0F9L0I5"/>
<evidence type="ECO:0000313" key="1">
    <source>
        <dbReference type="EMBL" id="KKM87433.1"/>
    </source>
</evidence>
<accession>A0A0F9L0I5</accession>
<proteinExistence type="predicted"/>
<protein>
    <submittedName>
        <fullName evidence="1">Uncharacterized protein</fullName>
    </submittedName>
</protein>
<comment type="caution">
    <text evidence="1">The sequence shown here is derived from an EMBL/GenBank/DDBJ whole genome shotgun (WGS) entry which is preliminary data.</text>
</comment>